<evidence type="ECO:0000256" key="2">
    <source>
        <dbReference type="ARBA" id="ARBA00007543"/>
    </source>
</evidence>
<dbReference type="Proteomes" id="UP000185612">
    <property type="component" value="Unassembled WGS sequence"/>
</dbReference>
<keyword evidence="5" id="KW-0349">Heme</keyword>
<dbReference type="NCBIfam" id="TIGR00203">
    <property type="entry name" value="cydB"/>
    <property type="match status" value="1"/>
</dbReference>
<evidence type="ECO:0000256" key="7">
    <source>
        <dbReference type="ARBA" id="ARBA00022723"/>
    </source>
</evidence>
<dbReference type="GO" id="GO:0009055">
    <property type="term" value="F:electron transfer activity"/>
    <property type="evidence" value="ECO:0007669"/>
    <property type="project" value="TreeGrafter"/>
</dbReference>
<dbReference type="GO" id="GO:0046872">
    <property type="term" value="F:metal ion binding"/>
    <property type="evidence" value="ECO:0007669"/>
    <property type="project" value="UniProtKB-KW"/>
</dbReference>
<organism evidence="13 14">
    <name type="scientific">Buchananella hordeovulneris</name>
    <dbReference type="NCBI Taxonomy" id="52770"/>
    <lineage>
        <taxon>Bacteria</taxon>
        <taxon>Bacillati</taxon>
        <taxon>Actinomycetota</taxon>
        <taxon>Actinomycetes</taxon>
        <taxon>Actinomycetales</taxon>
        <taxon>Actinomycetaceae</taxon>
        <taxon>Buchananella</taxon>
    </lineage>
</organism>
<dbReference type="InterPro" id="IPR003317">
    <property type="entry name" value="Cyt-d_oxidase_su2"/>
</dbReference>
<comment type="similarity">
    <text evidence="2">Belongs to the cytochrome ubiquinol oxidase subunit 2 family.</text>
</comment>
<proteinExistence type="inferred from homology"/>
<dbReference type="RefSeq" id="WP_073824430.1">
    <property type="nucleotide sequence ID" value="NZ_MQVS01000006.1"/>
</dbReference>
<protein>
    <submittedName>
        <fullName evidence="13">Cytochrome d ubiquinol oxidase subunit II</fullName>
    </submittedName>
</protein>
<keyword evidence="10" id="KW-0408">Iron</keyword>
<evidence type="ECO:0000256" key="11">
    <source>
        <dbReference type="ARBA" id="ARBA00023136"/>
    </source>
</evidence>
<keyword evidence="4" id="KW-1003">Cell membrane</keyword>
<dbReference type="GO" id="GO:0016682">
    <property type="term" value="F:oxidoreductase activity, acting on diphenols and related substances as donors, oxygen as acceptor"/>
    <property type="evidence" value="ECO:0007669"/>
    <property type="project" value="TreeGrafter"/>
</dbReference>
<dbReference type="PANTHER" id="PTHR43141:SF5">
    <property type="entry name" value="CYTOCHROME BD-I UBIQUINOL OXIDASE SUBUNIT 2"/>
    <property type="match status" value="1"/>
</dbReference>
<keyword evidence="14" id="KW-1185">Reference proteome</keyword>
<keyword evidence="8" id="KW-0249">Electron transport</keyword>
<dbReference type="GO" id="GO:0005886">
    <property type="term" value="C:plasma membrane"/>
    <property type="evidence" value="ECO:0007669"/>
    <property type="project" value="UniProtKB-SubCell"/>
</dbReference>
<feature type="transmembrane region" description="Helical" evidence="12">
    <location>
        <begin position="270"/>
        <end position="292"/>
    </location>
</feature>
<dbReference type="GO" id="GO:0019646">
    <property type="term" value="P:aerobic electron transport chain"/>
    <property type="evidence" value="ECO:0007669"/>
    <property type="project" value="TreeGrafter"/>
</dbReference>
<feature type="transmembrane region" description="Helical" evidence="12">
    <location>
        <begin position="181"/>
        <end position="203"/>
    </location>
</feature>
<keyword evidence="7" id="KW-0479">Metal-binding</keyword>
<dbReference type="Pfam" id="PF02322">
    <property type="entry name" value="Cyt_bd_oxida_II"/>
    <property type="match status" value="1"/>
</dbReference>
<feature type="transmembrane region" description="Helical" evidence="12">
    <location>
        <begin position="82"/>
        <end position="100"/>
    </location>
</feature>
<dbReference type="PANTHER" id="PTHR43141">
    <property type="entry name" value="CYTOCHROME BD2 SUBUNIT II"/>
    <property type="match status" value="1"/>
</dbReference>
<gene>
    <name evidence="13" type="ORF">BSZ40_06485</name>
</gene>
<dbReference type="GO" id="GO:0070069">
    <property type="term" value="C:cytochrome complex"/>
    <property type="evidence" value="ECO:0007669"/>
    <property type="project" value="TreeGrafter"/>
</dbReference>
<feature type="transmembrane region" description="Helical" evidence="12">
    <location>
        <begin position="215"/>
        <end position="237"/>
    </location>
</feature>
<name>A0A1Q5PV81_9ACTO</name>
<keyword evidence="3" id="KW-0813">Transport</keyword>
<dbReference type="EMBL" id="MQVS01000006">
    <property type="protein sequence ID" value="OKL51491.1"/>
    <property type="molecule type" value="Genomic_DNA"/>
</dbReference>
<dbReference type="PIRSF" id="PIRSF000267">
    <property type="entry name" value="Cyt_oxidse_sub2"/>
    <property type="match status" value="1"/>
</dbReference>
<feature type="transmembrane region" description="Helical" evidence="12">
    <location>
        <begin position="6"/>
        <end position="35"/>
    </location>
</feature>
<evidence type="ECO:0000256" key="6">
    <source>
        <dbReference type="ARBA" id="ARBA00022692"/>
    </source>
</evidence>
<comment type="caution">
    <text evidence="13">The sequence shown here is derived from an EMBL/GenBank/DDBJ whole genome shotgun (WGS) entry which is preliminary data.</text>
</comment>
<evidence type="ECO:0000256" key="5">
    <source>
        <dbReference type="ARBA" id="ARBA00022617"/>
    </source>
</evidence>
<keyword evidence="11 12" id="KW-0472">Membrane</keyword>
<feature type="transmembrane region" description="Helical" evidence="12">
    <location>
        <begin position="121"/>
        <end position="138"/>
    </location>
</feature>
<keyword evidence="9 12" id="KW-1133">Transmembrane helix</keyword>
<dbReference type="OrthoDB" id="9776710at2"/>
<evidence type="ECO:0000256" key="10">
    <source>
        <dbReference type="ARBA" id="ARBA00023004"/>
    </source>
</evidence>
<evidence type="ECO:0000256" key="3">
    <source>
        <dbReference type="ARBA" id="ARBA00022448"/>
    </source>
</evidence>
<evidence type="ECO:0000313" key="14">
    <source>
        <dbReference type="Proteomes" id="UP000185612"/>
    </source>
</evidence>
<evidence type="ECO:0000256" key="9">
    <source>
        <dbReference type="ARBA" id="ARBA00022989"/>
    </source>
</evidence>
<dbReference type="STRING" id="52770.BSZ40_06485"/>
<dbReference type="FunCoup" id="A0A1Q5PV81">
    <property type="interactions" value="53"/>
</dbReference>
<accession>A0A1Q5PV81</accession>
<evidence type="ECO:0000313" key="13">
    <source>
        <dbReference type="EMBL" id="OKL51491.1"/>
    </source>
</evidence>
<sequence length="370" mass="40474">MDLTTLWFILIAVLWTGYLFLEGFDFGVGMLVRILPRSEQERRAMLRTIGPVWDGNEVWLLTAGGATFAAFPAWYATMFAGFYLPLLLILLALIVRVCALKWRNYVDSPKWRNAWDWTHTISAYVPSLLWGVAFANLVQGMHIELVSRADGTVVPPAEVAEKFATSSHQLTGGFFSLLSPFTLLGGLVTLSIFAAHGAIFTALKTGGDLQKRAGKLAFSLSVVATVIAAVWVLWAQLAYSPVAWTWAPLVVAALALVGTVAMAARRREGWAFIFNGVAIAAAVIFIFGAMAPDVMRSAIDPAYSLTMHQASSSVPTLQIMSVVALCLVPVVLAYQGWTYWVFRKRVVADTVDLEQGAGLHPTKIRTFLTD</sequence>
<evidence type="ECO:0000256" key="4">
    <source>
        <dbReference type="ARBA" id="ARBA00022475"/>
    </source>
</evidence>
<reference evidence="14" key="1">
    <citation type="submission" date="2016-12" db="EMBL/GenBank/DDBJ databases">
        <authorList>
            <person name="Meng X."/>
        </authorList>
    </citation>
    <scope>NUCLEOTIDE SEQUENCE [LARGE SCALE GENOMIC DNA]</scope>
    <source>
        <strain evidence="14">DSM 20732</strain>
    </source>
</reference>
<dbReference type="AlphaFoldDB" id="A0A1Q5PV81"/>
<comment type="subcellular location">
    <subcellularLocation>
        <location evidence="1">Cell membrane</location>
        <topology evidence="1">Multi-pass membrane protein</topology>
    </subcellularLocation>
</comment>
<feature type="transmembrane region" description="Helical" evidence="12">
    <location>
        <begin position="312"/>
        <end position="334"/>
    </location>
</feature>
<keyword evidence="6 12" id="KW-0812">Transmembrane</keyword>
<feature type="transmembrane region" description="Helical" evidence="12">
    <location>
        <begin position="243"/>
        <end position="263"/>
    </location>
</feature>
<evidence type="ECO:0000256" key="12">
    <source>
        <dbReference type="SAM" id="Phobius"/>
    </source>
</evidence>
<evidence type="ECO:0000256" key="8">
    <source>
        <dbReference type="ARBA" id="ARBA00022982"/>
    </source>
</evidence>
<evidence type="ECO:0000256" key="1">
    <source>
        <dbReference type="ARBA" id="ARBA00004651"/>
    </source>
</evidence>